<protein>
    <submittedName>
        <fullName evidence="1">Uncharacterized protein</fullName>
    </submittedName>
</protein>
<dbReference type="EMBL" id="CP111014">
    <property type="protein sequence ID" value="WAQ97763.1"/>
    <property type="molecule type" value="Genomic_DNA"/>
</dbReference>
<gene>
    <name evidence="1" type="ORF">MAR_022136</name>
</gene>
<name>A0ABY7DLJ9_MYAAR</name>
<accession>A0ABY7DLJ9</accession>
<sequence length="78" mass="9074">MWIYKQELFNVRSSSVELKGTADRRLGGMLDGRVDGRMEDSCLLLQIKHDKLIRFESRFNKTNLPTQLGEIKYSTPKL</sequence>
<proteinExistence type="predicted"/>
<organism evidence="1 2">
    <name type="scientific">Mya arenaria</name>
    <name type="common">Soft-shell clam</name>
    <dbReference type="NCBI Taxonomy" id="6604"/>
    <lineage>
        <taxon>Eukaryota</taxon>
        <taxon>Metazoa</taxon>
        <taxon>Spiralia</taxon>
        <taxon>Lophotrochozoa</taxon>
        <taxon>Mollusca</taxon>
        <taxon>Bivalvia</taxon>
        <taxon>Autobranchia</taxon>
        <taxon>Heteroconchia</taxon>
        <taxon>Euheterodonta</taxon>
        <taxon>Imparidentia</taxon>
        <taxon>Neoheterodontei</taxon>
        <taxon>Myida</taxon>
        <taxon>Myoidea</taxon>
        <taxon>Myidae</taxon>
        <taxon>Mya</taxon>
    </lineage>
</organism>
<reference evidence="1" key="1">
    <citation type="submission" date="2022-11" db="EMBL/GenBank/DDBJ databases">
        <title>Centuries of genome instability and evolution in soft-shell clam transmissible cancer (bioRxiv).</title>
        <authorList>
            <person name="Hart S.F.M."/>
            <person name="Yonemitsu M.A."/>
            <person name="Giersch R.M."/>
            <person name="Beal B.F."/>
            <person name="Arriagada G."/>
            <person name="Davis B.W."/>
            <person name="Ostrander E.A."/>
            <person name="Goff S.P."/>
            <person name="Metzger M.J."/>
        </authorList>
    </citation>
    <scope>NUCLEOTIDE SEQUENCE</scope>
    <source>
        <strain evidence="1">MELC-2E11</strain>
        <tissue evidence="1">Siphon/mantle</tissue>
    </source>
</reference>
<keyword evidence="2" id="KW-1185">Reference proteome</keyword>
<dbReference type="Proteomes" id="UP001164746">
    <property type="component" value="Chromosome 3"/>
</dbReference>
<evidence type="ECO:0000313" key="1">
    <source>
        <dbReference type="EMBL" id="WAQ97763.1"/>
    </source>
</evidence>
<evidence type="ECO:0000313" key="2">
    <source>
        <dbReference type="Proteomes" id="UP001164746"/>
    </source>
</evidence>